<evidence type="ECO:0000256" key="1">
    <source>
        <dbReference type="ARBA" id="ARBA00004555"/>
    </source>
</evidence>
<feature type="compositionally biased region" description="Low complexity" evidence="5">
    <location>
        <begin position="856"/>
        <end position="872"/>
    </location>
</feature>
<keyword evidence="7" id="KW-1185">Reference proteome</keyword>
<evidence type="ECO:0000313" key="6">
    <source>
        <dbReference type="EMBL" id="KAJ4956456.1"/>
    </source>
</evidence>
<evidence type="ECO:0000313" key="7">
    <source>
        <dbReference type="Proteomes" id="UP001141806"/>
    </source>
</evidence>
<dbReference type="AlphaFoldDB" id="A0A9Q0H0K9"/>
<dbReference type="GO" id="GO:0031267">
    <property type="term" value="F:small GTPase binding"/>
    <property type="evidence" value="ECO:0007669"/>
    <property type="project" value="TreeGrafter"/>
</dbReference>
<organism evidence="6 7">
    <name type="scientific">Protea cynaroides</name>
    <dbReference type="NCBI Taxonomy" id="273540"/>
    <lineage>
        <taxon>Eukaryota</taxon>
        <taxon>Viridiplantae</taxon>
        <taxon>Streptophyta</taxon>
        <taxon>Embryophyta</taxon>
        <taxon>Tracheophyta</taxon>
        <taxon>Spermatophyta</taxon>
        <taxon>Magnoliopsida</taxon>
        <taxon>Proteales</taxon>
        <taxon>Proteaceae</taxon>
        <taxon>Protea</taxon>
    </lineage>
</organism>
<keyword evidence="3 4" id="KW-0175">Coiled coil</keyword>
<feature type="compositionally biased region" description="Polar residues" evidence="5">
    <location>
        <begin position="205"/>
        <end position="229"/>
    </location>
</feature>
<keyword evidence="2" id="KW-0333">Golgi apparatus</keyword>
<feature type="coiled-coil region" evidence="4">
    <location>
        <begin position="286"/>
        <end position="342"/>
    </location>
</feature>
<evidence type="ECO:0000256" key="2">
    <source>
        <dbReference type="ARBA" id="ARBA00023034"/>
    </source>
</evidence>
<evidence type="ECO:0000256" key="3">
    <source>
        <dbReference type="ARBA" id="ARBA00023054"/>
    </source>
</evidence>
<dbReference type="PANTHER" id="PTHR18921:SF2">
    <property type="entry name" value="THYROID RECEPTOR-INTERACTING PROTEIN 11"/>
    <property type="match status" value="1"/>
</dbReference>
<evidence type="ECO:0008006" key="8">
    <source>
        <dbReference type="Google" id="ProtNLM"/>
    </source>
</evidence>
<sequence>MPEMDGSGKPPQSFGMFHKFALAFKTKTIKVFTEQDEDDYANTLSILDSTEEIITGRGKNCMGSLSTLHFQIYQNLKSQDSTPKIFNLLSRGLEMRNFANFKENLNQMALDVQDAAEELEIYRSSPGEDPSISDRRISHRFAQSKSPMRSPITNGVDSGFQPEIEKYRAEIQRLQASEAQIKALSINYAALLKDKEEQLSRLQEENGSLRTGQYASRNESPKLLTNNPNVLKGIGDQTPIWQYRMSTQANNRSTGNHTHKGTVFEQESLGNGSVQNLQSDGVKYERQQKNANLERNEKELADLLEEKSRSLTIMQANHESEIKQLRMELDKEHDNVAKMQLKLEGEHKLNESFQKEVQTLKMDRDKNSMEMKVLRNELSAKISEIRQLQLELNRRDSGEVDVLKREIADLQKENTNLKLKKDELEAALKMSGKDDPDSSNKHSNTLDQSSGHFPEKEEMELSLQKFEKDLKEVRRERDKALQELTRLKQHLLDEALEESEKMDEDSKIIEELRANYEYQRAQISHLENALKQAVASQEEVKKVNNNELQKAKETINDLKQKLASYMNTMDAKNVELLNLQTALGQYYAESEAKERLERDLALAREESAKLSALLKDANQRVEISRQEKEEILAKLSQAERMILEGKRMVQKFEEDNIKVRRALEQSMTRLNRMSLDSDYFVDRRIVIKLLVTYFQRNHSKEVLDLMVRMLGFSEEDKQRIGVAQQGAGKGVVRGVLGLPGRLVGGILGGGSPELHSHVSSENQSFGDLWVDFLLKETEKERERRETEEATGISKDNSWGKSPSSTGATSAVPDHSTTIASAVSGFSRDHRYQVQDPRPSTSRGNMLQREPSETEFSTVPLSSSASSPSDKGS</sequence>
<dbReference type="GO" id="GO:0007030">
    <property type="term" value="P:Golgi organization"/>
    <property type="evidence" value="ECO:0007669"/>
    <property type="project" value="TreeGrafter"/>
</dbReference>
<feature type="compositionally biased region" description="Polar residues" evidence="5">
    <location>
        <begin position="793"/>
        <end position="820"/>
    </location>
</feature>
<feature type="region of interest" description="Disordered" evidence="5">
    <location>
        <begin position="779"/>
        <end position="872"/>
    </location>
</feature>
<reference evidence="6" key="1">
    <citation type="journal article" date="2023" name="Plant J.">
        <title>The genome of the king protea, Protea cynaroides.</title>
        <authorList>
            <person name="Chang J."/>
            <person name="Duong T.A."/>
            <person name="Schoeman C."/>
            <person name="Ma X."/>
            <person name="Roodt D."/>
            <person name="Barker N."/>
            <person name="Li Z."/>
            <person name="Van de Peer Y."/>
            <person name="Mizrachi E."/>
        </authorList>
    </citation>
    <scope>NUCLEOTIDE SEQUENCE</scope>
    <source>
        <tissue evidence="6">Young leaves</tissue>
    </source>
</reference>
<comment type="subcellular location">
    <subcellularLocation>
        <location evidence="1">Golgi apparatus</location>
    </subcellularLocation>
</comment>
<feature type="compositionally biased region" description="Polar residues" evidence="5">
    <location>
        <begin position="441"/>
        <end position="451"/>
    </location>
</feature>
<feature type="coiled-coil region" evidence="4">
    <location>
        <begin position="371"/>
        <end position="430"/>
    </location>
</feature>
<dbReference type="OrthoDB" id="71227at2759"/>
<accession>A0A9Q0H0K9</accession>
<dbReference type="PANTHER" id="PTHR18921">
    <property type="entry name" value="MYOSIN HEAVY CHAIN - RELATED"/>
    <property type="match status" value="1"/>
</dbReference>
<comment type="caution">
    <text evidence="6">The sequence shown here is derived from an EMBL/GenBank/DDBJ whole genome shotgun (WGS) entry which is preliminary data.</text>
</comment>
<protein>
    <recommendedName>
        <fullName evidence="8">Golgin candidate 4</fullName>
    </recommendedName>
</protein>
<gene>
    <name evidence="6" type="ORF">NE237_013239</name>
</gene>
<proteinExistence type="predicted"/>
<dbReference type="GO" id="GO:0006888">
    <property type="term" value="P:endoplasmic reticulum to Golgi vesicle-mediated transport"/>
    <property type="evidence" value="ECO:0007669"/>
    <property type="project" value="TreeGrafter"/>
</dbReference>
<dbReference type="EMBL" id="JAMYWD010000011">
    <property type="protein sequence ID" value="KAJ4956456.1"/>
    <property type="molecule type" value="Genomic_DNA"/>
</dbReference>
<name>A0A9Q0H0K9_9MAGN</name>
<dbReference type="GO" id="GO:0005794">
    <property type="term" value="C:Golgi apparatus"/>
    <property type="evidence" value="ECO:0007669"/>
    <property type="project" value="UniProtKB-SubCell"/>
</dbReference>
<evidence type="ECO:0000256" key="5">
    <source>
        <dbReference type="SAM" id="MobiDB-lite"/>
    </source>
</evidence>
<evidence type="ECO:0000256" key="4">
    <source>
        <dbReference type="SAM" id="Coils"/>
    </source>
</evidence>
<dbReference type="Proteomes" id="UP001141806">
    <property type="component" value="Unassembled WGS sequence"/>
</dbReference>
<feature type="region of interest" description="Disordered" evidence="5">
    <location>
        <begin position="430"/>
        <end position="458"/>
    </location>
</feature>
<feature type="region of interest" description="Disordered" evidence="5">
    <location>
        <begin position="203"/>
        <end position="231"/>
    </location>
</feature>
<feature type="compositionally biased region" description="Basic and acidic residues" evidence="5">
    <location>
        <begin position="430"/>
        <end position="440"/>
    </location>
</feature>